<reference evidence="16 17" key="1">
    <citation type="submission" date="2011-04" db="EMBL/GenBank/DDBJ databases">
        <authorList>
            <person name="Rasko D."/>
            <person name="Redman J."/>
            <person name="Daugherty S.C."/>
            <person name="Tallon L."/>
            <person name="Sadzewicz L."/>
            <person name="Jones K."/>
            <person name="Santana-Cruz I."/>
            <person name="Liu X."/>
        </authorList>
    </citation>
    <scope>NUCLEOTIDE SEQUENCE [LARGE SCALE GENOMIC DNA]</scope>
    <source>
        <strain evidence="16 17">K-227</strain>
    </source>
</reference>
<dbReference type="Gene3D" id="2.70.40.10">
    <property type="match status" value="1"/>
</dbReference>
<keyword evidence="6 11" id="KW-0378">Hydrolase</keyword>
<keyword evidence="4 11" id="KW-0479">Metal-binding</keyword>
<feature type="binding site" evidence="12">
    <location>
        <position position="345"/>
    </location>
    <ligand>
        <name>CTP</name>
        <dbReference type="ChEBI" id="CHEBI:37563"/>
    </ligand>
</feature>
<dbReference type="UniPathway" id="UPA00610">
    <property type="reaction ID" value="UER00666"/>
</dbReference>
<accession>F5P2A4</accession>
<dbReference type="PATRIC" id="fig|766147.3.peg.4509"/>
<dbReference type="InterPro" id="IPR036157">
    <property type="entry name" value="dUTPase-like_sf"/>
</dbReference>
<dbReference type="FunFam" id="2.70.40.10:FF:000002">
    <property type="entry name" value="dUTP diphosphatase"/>
    <property type="match status" value="1"/>
</dbReference>
<evidence type="ECO:0000256" key="5">
    <source>
        <dbReference type="ARBA" id="ARBA00022793"/>
    </source>
</evidence>
<dbReference type="GO" id="GO:0071513">
    <property type="term" value="C:phosphopantothenoylcysteine decarboxylase complex"/>
    <property type="evidence" value="ECO:0007669"/>
    <property type="project" value="TreeGrafter"/>
</dbReference>
<comment type="catalytic activity">
    <reaction evidence="12">
        <text>N-[(R)-4-phosphopantothenoyl]-L-cysteine + H(+) = (R)-4'-phosphopantetheine + CO2</text>
        <dbReference type="Rhea" id="RHEA:16793"/>
        <dbReference type="ChEBI" id="CHEBI:15378"/>
        <dbReference type="ChEBI" id="CHEBI:16526"/>
        <dbReference type="ChEBI" id="CHEBI:59458"/>
        <dbReference type="ChEBI" id="CHEBI:61723"/>
        <dbReference type="EC" id="4.1.1.36"/>
    </reaction>
</comment>
<keyword evidence="5 12" id="KW-0210">Decarboxylase</keyword>
<dbReference type="GO" id="GO:0004632">
    <property type="term" value="F:phosphopantothenate--cysteine ligase activity"/>
    <property type="evidence" value="ECO:0007669"/>
    <property type="project" value="UniProtKB-UniRule"/>
</dbReference>
<dbReference type="EMBL" id="AFGY01000062">
    <property type="protein sequence ID" value="EGK32688.1"/>
    <property type="molecule type" value="Genomic_DNA"/>
</dbReference>
<comment type="function">
    <text evidence="11">This enzyme is involved in nucleotide metabolism: it produces dUMP, the immediate precursor of thymidine nucleotides and it decreases the intracellular concentration of dUTP so that uracil cannot be incorporated into DNA.</text>
</comment>
<dbReference type="FunFam" id="3.40.50.1950:FF:000002">
    <property type="entry name" value="Coenzyme A biosynthesis bifunctional protein CoaBC"/>
    <property type="match status" value="1"/>
</dbReference>
<dbReference type="PANTHER" id="PTHR14359:SF6">
    <property type="entry name" value="PHOSPHOPANTOTHENOYLCYSTEINE DECARBOXYLASE"/>
    <property type="match status" value="1"/>
</dbReference>
<dbReference type="PANTHER" id="PTHR14359">
    <property type="entry name" value="HOMO-OLIGOMERIC FLAVIN CONTAINING CYS DECARBOXYLASE FAMILY"/>
    <property type="match status" value="1"/>
</dbReference>
<keyword evidence="2 12" id="KW-0285">Flavoprotein</keyword>
<evidence type="ECO:0000256" key="12">
    <source>
        <dbReference type="HAMAP-Rule" id="MF_02225"/>
    </source>
</evidence>
<keyword evidence="9 12" id="KW-0456">Lyase</keyword>
<dbReference type="NCBIfam" id="TIGR00521">
    <property type="entry name" value="coaBC_dfp"/>
    <property type="match status" value="1"/>
</dbReference>
<feature type="domain" description="Flavoprotein" evidence="14">
    <location>
        <begin position="6"/>
        <end position="176"/>
    </location>
</feature>
<dbReference type="GO" id="GO:0046081">
    <property type="term" value="P:dUTP catabolic process"/>
    <property type="evidence" value="ECO:0007669"/>
    <property type="project" value="InterPro"/>
</dbReference>
<feature type="binding site" evidence="11">
    <location>
        <begin position="487"/>
        <end position="489"/>
    </location>
    <ligand>
        <name>substrate</name>
    </ligand>
</feature>
<name>F5P2A4_SHIFL</name>
<evidence type="ECO:0000256" key="8">
    <source>
        <dbReference type="ARBA" id="ARBA00023080"/>
    </source>
</evidence>
<dbReference type="GO" id="GO:0004170">
    <property type="term" value="F:dUTP diphosphatase activity"/>
    <property type="evidence" value="ECO:0007669"/>
    <property type="project" value="UniProtKB-UniRule"/>
</dbReference>
<dbReference type="Gene3D" id="3.40.50.10300">
    <property type="entry name" value="CoaB-like"/>
    <property type="match status" value="1"/>
</dbReference>
<keyword evidence="8 11" id="KW-0546">Nucleotide metabolism</keyword>
<comment type="cofactor">
    <cofactor evidence="12">
        <name>FMN</name>
        <dbReference type="ChEBI" id="CHEBI:58210"/>
    </cofactor>
    <text evidence="12">Binds 1 FMN per subunit.</text>
</comment>
<comment type="caution">
    <text evidence="11">Lacks conserved residue(s) required for the propagation of feature annotation.</text>
</comment>
<keyword evidence="1 12" id="KW-0436">Ligase</keyword>
<feature type="binding site" evidence="12">
    <location>
        <position position="279"/>
    </location>
    <ligand>
        <name>CTP</name>
        <dbReference type="ChEBI" id="CHEBI:37563"/>
    </ligand>
</feature>
<dbReference type="Pfam" id="PF04127">
    <property type="entry name" value="DFP"/>
    <property type="match status" value="1"/>
</dbReference>
<dbReference type="InterPro" id="IPR003382">
    <property type="entry name" value="Flavoprotein"/>
</dbReference>
<dbReference type="InterPro" id="IPR035929">
    <property type="entry name" value="CoaB-like_sf"/>
</dbReference>
<keyword evidence="3 12" id="KW-0288">FMN</keyword>
<dbReference type="InterPro" id="IPR005252">
    <property type="entry name" value="CoaBC"/>
</dbReference>
<dbReference type="InterPro" id="IPR036551">
    <property type="entry name" value="Flavin_trans-like"/>
</dbReference>
<proteinExistence type="inferred from homology"/>
<evidence type="ECO:0000256" key="6">
    <source>
        <dbReference type="ARBA" id="ARBA00022801"/>
    </source>
</evidence>
<dbReference type="AlphaFoldDB" id="F5P2A4"/>
<evidence type="ECO:0000256" key="1">
    <source>
        <dbReference type="ARBA" id="ARBA00022598"/>
    </source>
</evidence>
<evidence type="ECO:0000256" key="11">
    <source>
        <dbReference type="HAMAP-Rule" id="MF_00116"/>
    </source>
</evidence>
<protein>
    <recommendedName>
        <fullName evidence="12">Coenzyme A biosynthesis bifunctional protein CoaBC</fullName>
    </recommendedName>
    <alternativeName>
        <fullName evidence="12">DNA/pantothenate metabolism flavoprotein</fullName>
    </alternativeName>
    <alternativeName>
        <fullName evidence="12">Phosphopantothenoylcysteine synthetase/decarboxylase</fullName>
        <shortName evidence="12">PPCS-PPCDC</shortName>
    </alternativeName>
    <domain>
        <recommendedName>
            <fullName evidence="12">Phosphopantothenoylcysteine decarboxylase</fullName>
            <shortName evidence="12">PPC decarboxylase</shortName>
            <shortName evidence="12">PPC-DC</shortName>
            <ecNumber evidence="12">4.1.1.36</ecNumber>
        </recommendedName>
        <alternativeName>
            <fullName evidence="12">CoaC</fullName>
        </alternativeName>
    </domain>
    <domain>
        <recommendedName>
            <fullName evidence="12">Phosphopantothenate--cysteine ligase</fullName>
            <ecNumber evidence="12">6.3.2.5</ecNumber>
        </recommendedName>
        <alternativeName>
            <fullName evidence="12">CoaB</fullName>
        </alternativeName>
        <alternativeName>
            <fullName evidence="12">Phosphopantothenoylcysteine synthetase</fullName>
            <shortName evidence="12">PPC synthetase</shortName>
            <shortName evidence="12">PPC-S</shortName>
        </alternativeName>
    </domain>
</protein>
<comment type="pathway">
    <text evidence="12">Cofactor biosynthesis; coenzyme A biosynthesis; CoA from (R)-pantothenate: step 2/5.</text>
</comment>
<dbReference type="GO" id="GO:0004633">
    <property type="term" value="F:phosphopantothenoylcysteine decarboxylase activity"/>
    <property type="evidence" value="ECO:0007669"/>
    <property type="project" value="UniProtKB-UniRule"/>
</dbReference>
<dbReference type="Pfam" id="PF00692">
    <property type="entry name" value="dUTPase"/>
    <property type="match status" value="1"/>
</dbReference>
<dbReference type="InterPro" id="IPR007085">
    <property type="entry name" value="DNA/pantothenate-metab_flavo_C"/>
</dbReference>
<feature type="binding site" evidence="12">
    <location>
        <position position="327"/>
    </location>
    <ligand>
        <name>CTP</name>
        <dbReference type="ChEBI" id="CHEBI:37563"/>
    </ligand>
</feature>
<dbReference type="EC" id="6.3.2.5" evidence="12"/>
<feature type="domain" description="DNA/pantothenate metabolism flavoprotein C-terminal" evidence="15">
    <location>
        <begin position="186"/>
        <end position="398"/>
    </location>
</feature>
<feature type="domain" description="dUTPase-like" evidence="13">
    <location>
        <begin position="416"/>
        <end position="549"/>
    </location>
</feature>
<feature type="binding site" evidence="12">
    <location>
        <begin position="273"/>
        <end position="275"/>
    </location>
    <ligand>
        <name>CTP</name>
        <dbReference type="ChEBI" id="CHEBI:37563"/>
    </ligand>
</feature>
<comment type="pathway">
    <text evidence="11">Pyrimidine metabolism; dUMP biosynthesis; dUMP from dCTP (dUTP route): step 2/2.</text>
</comment>
<feature type="region of interest" description="Phosphopantothenoylcysteine decarboxylase" evidence="12">
    <location>
        <begin position="1"/>
        <end position="190"/>
    </location>
</feature>
<comment type="pathway">
    <text evidence="12">Cofactor biosynthesis; coenzyme A biosynthesis; CoA from (R)-pantothenate: step 3/5.</text>
</comment>
<comment type="similarity">
    <text evidence="12">In the C-terminal section; belongs to the PPC synthetase family.</text>
</comment>
<comment type="function">
    <text evidence="12">Catalyzes two sequential steps in the biosynthesis of coenzyme A. In the first step cysteine is conjugated to 4'-phosphopantothenate to form 4-phosphopantothenoylcysteine. In the second step the latter compound is decarboxylated to form 4'-phosphopantotheine.</text>
</comment>
<dbReference type="EC" id="4.1.1.36" evidence="12"/>
<dbReference type="FunFam" id="3.40.50.10300:FF:000001">
    <property type="entry name" value="Coenzyme A biosynthesis bifunctional protein CoaBC"/>
    <property type="match status" value="1"/>
</dbReference>
<dbReference type="InterPro" id="IPR008181">
    <property type="entry name" value="dUTPase"/>
</dbReference>
<dbReference type="SUPFAM" id="SSF51283">
    <property type="entry name" value="dUTPase-like"/>
    <property type="match status" value="1"/>
</dbReference>
<comment type="similarity">
    <text evidence="12">In the N-terminal section; belongs to the HFCD (homo-oligomeric flavin containing Cys decarboxylase) superfamily.</text>
</comment>
<keyword evidence="7 11" id="KW-0460">Magnesium</keyword>
<comment type="similarity">
    <text evidence="11">Belongs to the dUTPase family.</text>
</comment>
<evidence type="ECO:0000256" key="7">
    <source>
        <dbReference type="ARBA" id="ARBA00022842"/>
    </source>
</evidence>
<evidence type="ECO:0000256" key="10">
    <source>
        <dbReference type="ARBA" id="ARBA00023268"/>
    </source>
</evidence>
<comment type="cofactor">
    <cofactor evidence="11">
        <name>Mg(2+)</name>
        <dbReference type="ChEBI" id="CHEBI:18420"/>
    </cofactor>
</comment>
<dbReference type="GO" id="GO:0006226">
    <property type="term" value="P:dUMP biosynthetic process"/>
    <property type="evidence" value="ECO:0007669"/>
    <property type="project" value="UniProtKB-UniRule"/>
</dbReference>
<feature type="binding site" evidence="12">
    <location>
        <position position="341"/>
    </location>
    <ligand>
        <name>CTP</name>
        <dbReference type="ChEBI" id="CHEBI:37563"/>
    </ligand>
</feature>
<evidence type="ECO:0000259" key="13">
    <source>
        <dbReference type="Pfam" id="PF00692"/>
    </source>
</evidence>
<dbReference type="InterPro" id="IPR029054">
    <property type="entry name" value="dUTPase-like"/>
</dbReference>
<comment type="catalytic activity">
    <reaction evidence="12">
        <text>(R)-4'-phosphopantothenate + L-cysteine + CTP = N-[(R)-4-phosphopantothenoyl]-L-cysteine + CMP + diphosphate + H(+)</text>
        <dbReference type="Rhea" id="RHEA:19397"/>
        <dbReference type="ChEBI" id="CHEBI:10986"/>
        <dbReference type="ChEBI" id="CHEBI:15378"/>
        <dbReference type="ChEBI" id="CHEBI:33019"/>
        <dbReference type="ChEBI" id="CHEBI:35235"/>
        <dbReference type="ChEBI" id="CHEBI:37563"/>
        <dbReference type="ChEBI" id="CHEBI:59458"/>
        <dbReference type="ChEBI" id="CHEBI:60377"/>
        <dbReference type="EC" id="6.3.2.5"/>
    </reaction>
</comment>
<evidence type="ECO:0000259" key="14">
    <source>
        <dbReference type="Pfam" id="PF02441"/>
    </source>
</evidence>
<dbReference type="GO" id="GO:0000287">
    <property type="term" value="F:magnesium ion binding"/>
    <property type="evidence" value="ECO:0007669"/>
    <property type="project" value="UniProtKB-UniRule"/>
</dbReference>
<dbReference type="NCBIfam" id="TIGR00576">
    <property type="entry name" value="dut"/>
    <property type="match status" value="1"/>
</dbReference>
<comment type="caution">
    <text evidence="16">The sequence shown here is derived from an EMBL/GenBank/DDBJ whole genome shotgun (WGS) entry which is preliminary data.</text>
</comment>
<comment type="catalytic activity">
    <reaction evidence="11">
        <text>dUTP + H2O = dUMP + diphosphate + H(+)</text>
        <dbReference type="Rhea" id="RHEA:10248"/>
        <dbReference type="ChEBI" id="CHEBI:15377"/>
        <dbReference type="ChEBI" id="CHEBI:15378"/>
        <dbReference type="ChEBI" id="CHEBI:33019"/>
        <dbReference type="ChEBI" id="CHEBI:61555"/>
        <dbReference type="ChEBI" id="CHEBI:246422"/>
        <dbReference type="EC" id="3.6.1.23"/>
    </reaction>
</comment>
<feature type="binding site" evidence="12">
    <location>
        <position position="289"/>
    </location>
    <ligand>
        <name>CTP</name>
        <dbReference type="ChEBI" id="CHEBI:37563"/>
    </ligand>
</feature>
<evidence type="ECO:0000256" key="2">
    <source>
        <dbReference type="ARBA" id="ARBA00022630"/>
    </source>
</evidence>
<dbReference type="GO" id="GO:0015941">
    <property type="term" value="P:pantothenate catabolic process"/>
    <property type="evidence" value="ECO:0007669"/>
    <property type="project" value="InterPro"/>
</dbReference>
<dbReference type="CDD" id="cd07557">
    <property type="entry name" value="trimeric_dUTPase"/>
    <property type="match status" value="1"/>
</dbReference>
<dbReference type="GO" id="GO:0015937">
    <property type="term" value="P:coenzyme A biosynthetic process"/>
    <property type="evidence" value="ECO:0007669"/>
    <property type="project" value="UniProtKB-UniRule"/>
</dbReference>
<evidence type="ECO:0000256" key="3">
    <source>
        <dbReference type="ARBA" id="ARBA00022643"/>
    </source>
</evidence>
<dbReference type="Pfam" id="PF02441">
    <property type="entry name" value="Flavoprotein"/>
    <property type="match status" value="1"/>
</dbReference>
<dbReference type="GO" id="GO:0010181">
    <property type="term" value="F:FMN binding"/>
    <property type="evidence" value="ECO:0007669"/>
    <property type="project" value="UniProtKB-UniRule"/>
</dbReference>
<dbReference type="UniPathway" id="UPA00241">
    <property type="reaction ID" value="UER00353"/>
</dbReference>
<evidence type="ECO:0000313" key="16">
    <source>
        <dbReference type="EMBL" id="EGK32688.1"/>
    </source>
</evidence>
<evidence type="ECO:0000256" key="4">
    <source>
        <dbReference type="ARBA" id="ARBA00022723"/>
    </source>
</evidence>
<dbReference type="SUPFAM" id="SSF102645">
    <property type="entry name" value="CoaB-like"/>
    <property type="match status" value="1"/>
</dbReference>
<dbReference type="HAMAP" id="MF_00116">
    <property type="entry name" value="dUTPase_bact"/>
    <property type="match status" value="1"/>
</dbReference>
<dbReference type="HAMAP" id="MF_02225">
    <property type="entry name" value="CoaBC"/>
    <property type="match status" value="1"/>
</dbReference>
<dbReference type="InterPro" id="IPR033704">
    <property type="entry name" value="dUTPase_trimeric"/>
</dbReference>
<organism evidence="16 17">
    <name type="scientific">Shigella flexneri K-227</name>
    <dbReference type="NCBI Taxonomy" id="766147"/>
    <lineage>
        <taxon>Bacteria</taxon>
        <taxon>Pseudomonadati</taxon>
        <taxon>Pseudomonadota</taxon>
        <taxon>Gammaproteobacteria</taxon>
        <taxon>Enterobacterales</taxon>
        <taxon>Enterobacteriaceae</taxon>
        <taxon>Shigella</taxon>
    </lineage>
</organism>
<sequence length="551" mass="58777">MSLAGKKIVLGISGGIAAYKTPELVRRLRDRGADVRVAMTEAAKAFITPLSLQAVSGYPVSDSLLDPAAEAAMGHIELGKWADLVILAPATADLIARVAAGMANDLVSTICLATPAPVAVLPAMNQQMYRAAATQHNLEVLASRGLLIWGPDSGSQACGDIGPGRMLDPLTIVDMAVAHFSPVNDLKHLNIMITAGPTREPLDPVRYISNHSSGKMGFAIAAAAARRGANVTLVSGPVSLPTPPFVKRVDVMTALEMEAAVNASVQQQNIFIGCAAVADYRAATVAPEKIKKQATQGDELTIKMVKNPDIVAGVAALKDHRPYVVGFAAETNNVEEYARQKRIRKNLDLICANDVSQPTQGFNSDNNALHLFWQDGDKVLPLERKELLGQLLLDEIVTRYDEKIDVKILDPRVGKEFPLPTYATSGSAGLDLRACLDDAVELAPGDTTLVPTGLAIHIADPSLAAMMLPRSGLGHKHGIVLGNLVGLIDSDYQGQLMISVWNRGQDSFTIQPGERIAQMIFVPVVQAEFNLVEDFDATDRGEGGFGHSGRQ</sequence>
<feature type="binding site" evidence="12">
    <location>
        <begin position="308"/>
        <end position="311"/>
    </location>
    <ligand>
        <name>CTP</name>
        <dbReference type="ChEBI" id="CHEBI:37563"/>
    </ligand>
</feature>
<keyword evidence="10 12" id="KW-0511">Multifunctional enzyme</keyword>
<dbReference type="Gene3D" id="3.40.50.1950">
    <property type="entry name" value="Flavin prenyltransferase-like"/>
    <property type="match status" value="1"/>
</dbReference>
<gene>
    <name evidence="12 16" type="primary">coaBC</name>
    <name evidence="11" type="synonym">dut</name>
    <name evidence="16" type="ORF">SFK227_4645</name>
</gene>
<feature type="active site" description="Proton donor" evidence="12">
    <location>
        <position position="158"/>
    </location>
</feature>
<evidence type="ECO:0000259" key="15">
    <source>
        <dbReference type="Pfam" id="PF04127"/>
    </source>
</evidence>
<feature type="binding site" evidence="11">
    <location>
        <begin position="470"/>
        <end position="472"/>
    </location>
    <ligand>
        <name>substrate</name>
    </ligand>
</feature>
<evidence type="ECO:0000313" key="17">
    <source>
        <dbReference type="Proteomes" id="UP000004520"/>
    </source>
</evidence>
<feature type="binding site" evidence="11">
    <location>
        <position position="483"/>
    </location>
    <ligand>
        <name>substrate</name>
    </ligand>
</feature>
<dbReference type="Proteomes" id="UP000004520">
    <property type="component" value="Unassembled WGS sequence"/>
</dbReference>
<dbReference type="SUPFAM" id="SSF52507">
    <property type="entry name" value="Homo-oligomeric flavin-containing Cys decarboxylases, HFCD"/>
    <property type="match status" value="1"/>
</dbReference>
<evidence type="ECO:0000256" key="9">
    <source>
        <dbReference type="ARBA" id="ARBA00023239"/>
    </source>
</evidence>
<feature type="region of interest" description="Phosphopantothenate--cysteine ligase" evidence="12">
    <location>
        <begin position="191"/>
        <end position="551"/>
    </location>
</feature>
<dbReference type="NCBIfam" id="NF001862">
    <property type="entry name" value="PRK00601.1"/>
    <property type="match status" value="1"/>
</dbReference>